<comment type="cofactor">
    <cofactor evidence="2">
        <name>[4Fe-4S] cluster</name>
        <dbReference type="ChEBI" id="CHEBI:49883"/>
    </cofactor>
</comment>
<evidence type="ECO:0000256" key="10">
    <source>
        <dbReference type="SAM" id="MobiDB-lite"/>
    </source>
</evidence>
<dbReference type="Gene3D" id="1.10.10.1100">
    <property type="entry name" value="BFD-like [2Fe-2S]-binding domain"/>
    <property type="match status" value="1"/>
</dbReference>
<evidence type="ECO:0000259" key="12">
    <source>
        <dbReference type="Pfam" id="PF07992"/>
    </source>
</evidence>
<comment type="pathway">
    <text evidence="3">Nitrogen metabolism; nitrate reduction (assimilation).</text>
</comment>
<keyword evidence="6" id="KW-0479">Metal-binding</keyword>
<keyword evidence="5" id="KW-0349">Heme</keyword>
<dbReference type="Gene3D" id="3.50.50.60">
    <property type="entry name" value="FAD/NAD(P)-binding domain"/>
    <property type="match status" value="2"/>
</dbReference>
<evidence type="ECO:0000256" key="2">
    <source>
        <dbReference type="ARBA" id="ARBA00001966"/>
    </source>
</evidence>
<reference evidence="14" key="1">
    <citation type="journal article" date="2019" name="Int. J. Syst. Evol. Microbiol.">
        <title>The Global Catalogue of Microorganisms (GCM) 10K type strain sequencing project: providing services to taxonomists for standard genome sequencing and annotation.</title>
        <authorList>
            <consortium name="The Broad Institute Genomics Platform"/>
            <consortium name="The Broad Institute Genome Sequencing Center for Infectious Disease"/>
            <person name="Wu L."/>
            <person name="Ma J."/>
        </authorList>
    </citation>
    <scope>NUCLEOTIDE SEQUENCE [LARGE SCALE GENOMIC DNA]</scope>
    <source>
        <strain evidence="14">JCM 13581</strain>
    </source>
</reference>
<keyword evidence="14" id="KW-1185">Reference proteome</keyword>
<dbReference type="InterPro" id="IPR041854">
    <property type="entry name" value="BFD-like_2Fe2S-bd_dom_sf"/>
</dbReference>
<dbReference type="RefSeq" id="WP_344260765.1">
    <property type="nucleotide sequence ID" value="NZ_BAAAMJ010000018.1"/>
</dbReference>
<evidence type="ECO:0000256" key="1">
    <source>
        <dbReference type="ARBA" id="ARBA00001929"/>
    </source>
</evidence>
<evidence type="ECO:0000256" key="8">
    <source>
        <dbReference type="ARBA" id="ARBA00023004"/>
    </source>
</evidence>
<dbReference type="PRINTS" id="PR00411">
    <property type="entry name" value="PNDRDTASEI"/>
</dbReference>
<comment type="similarity">
    <text evidence="4">Belongs to the nitrite and sulfite reductase 4Fe-4S domain family.</text>
</comment>
<gene>
    <name evidence="13" type="ORF">GCM10009716_20980</name>
</gene>
<proteinExistence type="inferred from homology"/>
<evidence type="ECO:0000256" key="3">
    <source>
        <dbReference type="ARBA" id="ARBA00005096"/>
    </source>
</evidence>
<evidence type="ECO:0000256" key="6">
    <source>
        <dbReference type="ARBA" id="ARBA00022723"/>
    </source>
</evidence>
<feature type="domain" description="BFD-like [2Fe-2S]-binding" evidence="11">
    <location>
        <begin position="408"/>
        <end position="454"/>
    </location>
</feature>
<comment type="caution">
    <text evidence="13">The sequence shown here is derived from an EMBL/GenBank/DDBJ whole genome shotgun (WGS) entry which is preliminary data.</text>
</comment>
<dbReference type="InterPro" id="IPR052034">
    <property type="entry name" value="NasD-like"/>
</dbReference>
<dbReference type="PANTHER" id="PTHR43809:SF1">
    <property type="entry name" value="NITRITE REDUCTASE (NADH) LARGE SUBUNIT"/>
    <property type="match status" value="1"/>
</dbReference>
<dbReference type="InterPro" id="IPR007419">
    <property type="entry name" value="BFD-like_2Fe2S-bd_dom"/>
</dbReference>
<dbReference type="Pfam" id="PF04324">
    <property type="entry name" value="Fer2_BFD"/>
    <property type="match status" value="1"/>
</dbReference>
<feature type="domain" description="FAD/NAD(P)-binding" evidence="12">
    <location>
        <begin position="4"/>
        <end position="277"/>
    </location>
</feature>
<keyword evidence="9" id="KW-0411">Iron-sulfur</keyword>
<evidence type="ECO:0000313" key="14">
    <source>
        <dbReference type="Proteomes" id="UP001501303"/>
    </source>
</evidence>
<protein>
    <submittedName>
        <fullName evidence="13">FAD-dependent oxidoreductase</fullName>
    </submittedName>
</protein>
<evidence type="ECO:0000256" key="4">
    <source>
        <dbReference type="ARBA" id="ARBA00010429"/>
    </source>
</evidence>
<dbReference type="EMBL" id="BAAAMJ010000018">
    <property type="protein sequence ID" value="GAA1910936.1"/>
    <property type="molecule type" value="Genomic_DNA"/>
</dbReference>
<evidence type="ECO:0000256" key="9">
    <source>
        <dbReference type="ARBA" id="ARBA00023014"/>
    </source>
</evidence>
<evidence type="ECO:0000256" key="7">
    <source>
        <dbReference type="ARBA" id="ARBA00023002"/>
    </source>
</evidence>
<comment type="cofactor">
    <cofactor evidence="1">
        <name>siroheme</name>
        <dbReference type="ChEBI" id="CHEBI:60052"/>
    </cofactor>
</comment>
<evidence type="ECO:0000313" key="13">
    <source>
        <dbReference type="EMBL" id="GAA1910936.1"/>
    </source>
</evidence>
<keyword evidence="8" id="KW-0408">Iron</keyword>
<name>A0ABP5AJ49_9ACTN</name>
<dbReference type="Pfam" id="PF07992">
    <property type="entry name" value="Pyr_redox_2"/>
    <property type="match status" value="1"/>
</dbReference>
<evidence type="ECO:0000256" key="5">
    <source>
        <dbReference type="ARBA" id="ARBA00022617"/>
    </source>
</evidence>
<dbReference type="PANTHER" id="PTHR43809">
    <property type="entry name" value="NITRITE REDUCTASE (NADH) LARGE SUBUNIT"/>
    <property type="match status" value="1"/>
</dbReference>
<organism evidence="13 14">
    <name type="scientific">Streptomyces sodiiphilus</name>
    <dbReference type="NCBI Taxonomy" id="226217"/>
    <lineage>
        <taxon>Bacteria</taxon>
        <taxon>Bacillati</taxon>
        <taxon>Actinomycetota</taxon>
        <taxon>Actinomycetes</taxon>
        <taxon>Kitasatosporales</taxon>
        <taxon>Streptomycetaceae</taxon>
        <taxon>Streptomyces</taxon>
    </lineage>
</organism>
<accession>A0ABP5AJ49</accession>
<feature type="region of interest" description="Disordered" evidence="10">
    <location>
        <begin position="107"/>
        <end position="130"/>
    </location>
</feature>
<dbReference type="SUPFAM" id="SSF51905">
    <property type="entry name" value="FAD/NAD(P)-binding domain"/>
    <property type="match status" value="1"/>
</dbReference>
<keyword evidence="7" id="KW-0560">Oxidoreductase</keyword>
<dbReference type="PRINTS" id="PR00368">
    <property type="entry name" value="FADPNR"/>
</dbReference>
<dbReference type="Proteomes" id="UP001501303">
    <property type="component" value="Unassembled WGS sequence"/>
</dbReference>
<dbReference type="InterPro" id="IPR036188">
    <property type="entry name" value="FAD/NAD-bd_sf"/>
</dbReference>
<dbReference type="InterPro" id="IPR023753">
    <property type="entry name" value="FAD/NAD-binding_dom"/>
</dbReference>
<sequence length="466" mass="48971">MTGRVLIVGAGPVAHRLAGRLAALGHGDGTVLLGAEPHPPYHRSLLTRLLRPGTEPRLLAMPPLPPGTEIRARVRVRSLDRHRRRVLTDAGEAVGYDTLVLATGARPRLPGPQELSGLRTEGGRLLPGAGPLRTLRDAAETSGRRVVVLGAGPLGVEAAAALRRAGRETVLVHRGPHPLSGHLDAAAGELLARALTAQGIGLETGRTAVSAVPGKLTLDDGRVLAWDRLLLCTGAQPRTELAAEAGIRVRRGIVVDALLRTGDPRIHAIGDCAEPEGGHTGSLEEGWSQADALARTLAGRPTAFHPPAPLLRLRHGADVAVLHPAPGAGTGVRRVTFRDRTRGRYARLDLDAAGRLVSAVTVGLPEAPAALSQLHDTRMPVPADPLPLLLGAPARSTTEEVRLPQAALICRCNNVPRRQLDQAWQQGARTVEALAAATRATTGCGTCTDQVRRICSQLDAASKTAR</sequence>
<evidence type="ECO:0000259" key="11">
    <source>
        <dbReference type="Pfam" id="PF04324"/>
    </source>
</evidence>